<evidence type="ECO:0000313" key="2">
    <source>
        <dbReference type="Proteomes" id="UP001314205"/>
    </source>
</evidence>
<organism evidence="1 2">
    <name type="scientific">Parnassius mnemosyne</name>
    <name type="common">clouded apollo</name>
    <dbReference type="NCBI Taxonomy" id="213953"/>
    <lineage>
        <taxon>Eukaryota</taxon>
        <taxon>Metazoa</taxon>
        <taxon>Ecdysozoa</taxon>
        <taxon>Arthropoda</taxon>
        <taxon>Hexapoda</taxon>
        <taxon>Insecta</taxon>
        <taxon>Pterygota</taxon>
        <taxon>Neoptera</taxon>
        <taxon>Endopterygota</taxon>
        <taxon>Lepidoptera</taxon>
        <taxon>Glossata</taxon>
        <taxon>Ditrysia</taxon>
        <taxon>Papilionoidea</taxon>
        <taxon>Papilionidae</taxon>
        <taxon>Parnassiinae</taxon>
        <taxon>Parnassini</taxon>
        <taxon>Parnassius</taxon>
        <taxon>Driopa</taxon>
    </lineage>
</organism>
<dbReference type="Proteomes" id="UP001314205">
    <property type="component" value="Unassembled WGS sequence"/>
</dbReference>
<gene>
    <name evidence="1" type="ORF">PARMNEM_LOCUS15174</name>
</gene>
<evidence type="ECO:0008006" key="3">
    <source>
        <dbReference type="Google" id="ProtNLM"/>
    </source>
</evidence>
<accession>A0AAV1LQ61</accession>
<name>A0AAV1LQ61_9NEOP</name>
<dbReference type="EMBL" id="CAVLGL010000093">
    <property type="protein sequence ID" value="CAK1595741.1"/>
    <property type="molecule type" value="Genomic_DNA"/>
</dbReference>
<evidence type="ECO:0000313" key="1">
    <source>
        <dbReference type="EMBL" id="CAK1595741.1"/>
    </source>
</evidence>
<keyword evidence="2" id="KW-1185">Reference proteome</keyword>
<reference evidence="1 2" key="1">
    <citation type="submission" date="2023-11" db="EMBL/GenBank/DDBJ databases">
        <authorList>
            <person name="Hedman E."/>
            <person name="Englund M."/>
            <person name="Stromberg M."/>
            <person name="Nyberg Akerstrom W."/>
            <person name="Nylinder S."/>
            <person name="Jareborg N."/>
            <person name="Kallberg Y."/>
            <person name="Kronander E."/>
        </authorList>
    </citation>
    <scope>NUCLEOTIDE SEQUENCE [LARGE SCALE GENOMIC DNA]</scope>
</reference>
<comment type="caution">
    <text evidence="1">The sequence shown here is derived from an EMBL/GenBank/DDBJ whole genome shotgun (WGS) entry which is preliminary data.</text>
</comment>
<proteinExistence type="predicted"/>
<dbReference type="AlphaFoldDB" id="A0AAV1LQ61"/>
<sequence length="201" mass="23166">MAPYLSKQQKIGLALAVVGTMDIKKKKKKCWVKEYLTLSKKLSNMNIVHILEPGDFRNFLRLDSNQFDYLLNLVSKHIEKEVTIFRESVSAKERLMVTLRFLTTGNSYQDLKYCSLISEPLISKLIPEICWAIYKCLKNYIQVPQSEEECSIAAQFESKWNFNNCVGACDGKHIAIQKPPGSGSLYYNYKGFFSVSIFCYR</sequence>
<protein>
    <recommendedName>
        <fullName evidence="3">DDE Tnp4 domain-containing protein</fullName>
    </recommendedName>
</protein>